<comment type="caution">
    <text evidence="1">The sequence shown here is derived from an EMBL/GenBank/DDBJ whole genome shotgun (WGS) entry which is preliminary data.</text>
</comment>
<protein>
    <recommendedName>
        <fullName evidence="2">Gag-Pol polyprotein</fullName>
    </recommendedName>
</protein>
<dbReference type="EMBL" id="BKCJ010469679">
    <property type="protein sequence ID" value="GFA69107.1"/>
    <property type="molecule type" value="Genomic_DNA"/>
</dbReference>
<evidence type="ECO:0000313" key="1">
    <source>
        <dbReference type="EMBL" id="GFA69107.1"/>
    </source>
</evidence>
<evidence type="ECO:0008006" key="2">
    <source>
        <dbReference type="Google" id="ProtNLM"/>
    </source>
</evidence>
<proteinExistence type="predicted"/>
<dbReference type="AlphaFoldDB" id="A0A699K0N9"/>
<reference evidence="1" key="1">
    <citation type="journal article" date="2019" name="Sci. Rep.">
        <title>Draft genome of Tanacetum cinerariifolium, the natural source of mosquito coil.</title>
        <authorList>
            <person name="Yamashiro T."/>
            <person name="Shiraishi A."/>
            <person name="Satake H."/>
            <person name="Nakayama K."/>
        </authorList>
    </citation>
    <scope>NUCLEOTIDE SEQUENCE</scope>
</reference>
<name>A0A699K0N9_TANCI</name>
<gene>
    <name evidence="1" type="ORF">Tci_641079</name>
</gene>
<accession>A0A699K0N9</accession>
<organism evidence="1">
    <name type="scientific">Tanacetum cinerariifolium</name>
    <name type="common">Dalmatian daisy</name>
    <name type="synonym">Chrysanthemum cinerariifolium</name>
    <dbReference type="NCBI Taxonomy" id="118510"/>
    <lineage>
        <taxon>Eukaryota</taxon>
        <taxon>Viridiplantae</taxon>
        <taxon>Streptophyta</taxon>
        <taxon>Embryophyta</taxon>
        <taxon>Tracheophyta</taxon>
        <taxon>Spermatophyta</taxon>
        <taxon>Magnoliopsida</taxon>
        <taxon>eudicotyledons</taxon>
        <taxon>Gunneridae</taxon>
        <taxon>Pentapetalae</taxon>
        <taxon>asterids</taxon>
        <taxon>campanulids</taxon>
        <taxon>Asterales</taxon>
        <taxon>Asteraceae</taxon>
        <taxon>Asteroideae</taxon>
        <taxon>Anthemideae</taxon>
        <taxon>Anthemidinae</taxon>
        <taxon>Tanacetum</taxon>
    </lineage>
</organism>
<sequence>MSNNLLTNTKSALHNTIIEAGEIVVPATPCTDDAPPTRESRVNETCEIVSEDIRKKIDAEAEVVHIILTGIQGENINTQDVETNPYQEFRKFTSENDESLESYFSRMAKVYTIIKQSQDLKNVSYHKLFDILKQHQNEVNEIRAGRQARNANPLTLVAATRQPAYKF</sequence>